<accession>A0A8J3T9U6</accession>
<evidence type="ECO:0000256" key="2">
    <source>
        <dbReference type="ARBA" id="ARBA00022723"/>
    </source>
</evidence>
<dbReference type="InterPro" id="IPR014710">
    <property type="entry name" value="RmlC-like_jellyroll"/>
</dbReference>
<dbReference type="PANTHER" id="PTHR12918">
    <property type="entry name" value="CYSTEINE DIOXYGENASE"/>
    <property type="match status" value="1"/>
</dbReference>
<dbReference type="CDD" id="cd10548">
    <property type="entry name" value="cupin_CDO"/>
    <property type="match status" value="1"/>
</dbReference>
<dbReference type="SUPFAM" id="SSF51182">
    <property type="entry name" value="RmlC-like cupins"/>
    <property type="match status" value="1"/>
</dbReference>
<dbReference type="EMBL" id="BOON01000005">
    <property type="protein sequence ID" value="GII20939.1"/>
    <property type="molecule type" value="Genomic_DNA"/>
</dbReference>
<evidence type="ECO:0000256" key="4">
    <source>
        <dbReference type="ARBA" id="ARBA00023002"/>
    </source>
</evidence>
<dbReference type="Proteomes" id="UP000599074">
    <property type="component" value="Unassembled WGS sequence"/>
</dbReference>
<keyword evidence="5 6" id="KW-0408">Iron</keyword>
<feature type="binding site" evidence="6">
    <location>
        <position position="71"/>
    </location>
    <ligand>
        <name>Fe cation</name>
        <dbReference type="ChEBI" id="CHEBI:24875"/>
        <note>catalytic</note>
    </ligand>
</feature>
<organism evidence="7 8">
    <name type="scientific">Planosporangium mesophilum</name>
    <dbReference type="NCBI Taxonomy" id="689768"/>
    <lineage>
        <taxon>Bacteria</taxon>
        <taxon>Bacillati</taxon>
        <taxon>Actinomycetota</taxon>
        <taxon>Actinomycetes</taxon>
        <taxon>Micromonosporales</taxon>
        <taxon>Micromonosporaceae</taxon>
        <taxon>Planosporangium</taxon>
    </lineage>
</organism>
<dbReference type="InterPro" id="IPR011051">
    <property type="entry name" value="RmlC_Cupin_sf"/>
</dbReference>
<evidence type="ECO:0000256" key="3">
    <source>
        <dbReference type="ARBA" id="ARBA00022964"/>
    </source>
</evidence>
<evidence type="ECO:0000313" key="8">
    <source>
        <dbReference type="Proteomes" id="UP000599074"/>
    </source>
</evidence>
<keyword evidence="3" id="KW-0223">Dioxygenase</keyword>
<gene>
    <name evidence="7" type="ORF">Pme01_05360</name>
</gene>
<comment type="similarity">
    <text evidence="1">Belongs to the cysteine dioxygenase family.</text>
</comment>
<dbReference type="AlphaFoldDB" id="A0A8J3T9U6"/>
<keyword evidence="4" id="KW-0560">Oxidoreductase</keyword>
<reference evidence="7" key="1">
    <citation type="submission" date="2021-01" db="EMBL/GenBank/DDBJ databases">
        <title>Whole genome shotgun sequence of Planosporangium mesophilum NBRC 109066.</title>
        <authorList>
            <person name="Komaki H."/>
            <person name="Tamura T."/>
        </authorList>
    </citation>
    <scope>NUCLEOTIDE SEQUENCE</scope>
    <source>
        <strain evidence="7">NBRC 109066</strain>
    </source>
</reference>
<evidence type="ECO:0000256" key="5">
    <source>
        <dbReference type="ARBA" id="ARBA00023004"/>
    </source>
</evidence>
<comment type="caution">
    <text evidence="7">The sequence shown here is derived from an EMBL/GenBank/DDBJ whole genome shotgun (WGS) entry which is preliminary data.</text>
</comment>
<feature type="binding site" evidence="6">
    <location>
        <position position="69"/>
    </location>
    <ligand>
        <name>Fe cation</name>
        <dbReference type="ChEBI" id="CHEBI:24875"/>
        <note>catalytic</note>
    </ligand>
</feature>
<feature type="binding site" evidence="6">
    <location>
        <position position="119"/>
    </location>
    <ligand>
        <name>Fe cation</name>
        <dbReference type="ChEBI" id="CHEBI:24875"/>
        <note>catalytic</note>
    </ligand>
</feature>
<dbReference type="InterPro" id="IPR010300">
    <property type="entry name" value="CDO_1"/>
</dbReference>
<sequence length="164" mass="17606">MSHTLTHLHASRPVTGLAALARRYAEDPSNWPFAPRFNPVSRWYARIGGDRTHEAWLLTWLPGQSTDLHDHGGSAGAFVVVSGVLTEQVATVAGAGPVTPVETTLAAGAVRAFGPRHVHRIVNAVTAPAVSLHVYAPSLTQMTRYRIDDGVLSVEVVEKAGVDW</sequence>
<dbReference type="GO" id="GO:0008198">
    <property type="term" value="F:ferrous iron binding"/>
    <property type="evidence" value="ECO:0007669"/>
    <property type="project" value="TreeGrafter"/>
</dbReference>
<protein>
    <recommendedName>
        <fullName evidence="9">Cysteine dioxygenase</fullName>
    </recommendedName>
</protein>
<evidence type="ECO:0000313" key="7">
    <source>
        <dbReference type="EMBL" id="GII20939.1"/>
    </source>
</evidence>
<evidence type="ECO:0008006" key="9">
    <source>
        <dbReference type="Google" id="ProtNLM"/>
    </source>
</evidence>
<dbReference type="GO" id="GO:0016702">
    <property type="term" value="F:oxidoreductase activity, acting on single donors with incorporation of molecular oxygen, incorporation of two atoms of oxygen"/>
    <property type="evidence" value="ECO:0007669"/>
    <property type="project" value="InterPro"/>
</dbReference>
<evidence type="ECO:0000256" key="1">
    <source>
        <dbReference type="ARBA" id="ARBA00006622"/>
    </source>
</evidence>
<evidence type="ECO:0000256" key="6">
    <source>
        <dbReference type="PIRSR" id="PIRSR610300-51"/>
    </source>
</evidence>
<dbReference type="PANTHER" id="PTHR12918:SF1">
    <property type="entry name" value="CYSTEINE DIOXYGENASE TYPE 1"/>
    <property type="match status" value="1"/>
</dbReference>
<dbReference type="Pfam" id="PF05995">
    <property type="entry name" value="CDO_I"/>
    <property type="match status" value="1"/>
</dbReference>
<name>A0A8J3T9U6_9ACTN</name>
<keyword evidence="2 6" id="KW-0479">Metal-binding</keyword>
<keyword evidence="8" id="KW-1185">Reference proteome</keyword>
<proteinExistence type="inferred from homology"/>
<dbReference type="Gene3D" id="2.60.120.10">
    <property type="entry name" value="Jelly Rolls"/>
    <property type="match status" value="1"/>
</dbReference>